<name>U3A9L0_9EURY</name>
<protein>
    <submittedName>
        <fullName evidence="1">Uncharacterized protein</fullName>
    </submittedName>
</protein>
<comment type="caution">
    <text evidence="1">The sequence shown here is derived from an EMBL/GenBank/DDBJ whole genome shotgun (WGS) entry which is preliminary data.</text>
</comment>
<evidence type="ECO:0000313" key="1">
    <source>
        <dbReference type="EMBL" id="GAD51448.1"/>
    </source>
</evidence>
<keyword evidence="2" id="KW-1185">Reference proteome</keyword>
<accession>U3A9L0</accession>
<proteinExistence type="predicted"/>
<dbReference type="Proteomes" id="UP000016986">
    <property type="component" value="Unassembled WGS sequence"/>
</dbReference>
<gene>
    <name evidence="1" type="ORF">MBEHAL_0208</name>
</gene>
<organism evidence="1 2">
    <name type="scientific">Halarchaeum acidiphilum MH1-52-1</name>
    <dbReference type="NCBI Taxonomy" id="1261545"/>
    <lineage>
        <taxon>Archaea</taxon>
        <taxon>Methanobacteriati</taxon>
        <taxon>Methanobacteriota</taxon>
        <taxon>Stenosarchaea group</taxon>
        <taxon>Halobacteria</taxon>
        <taxon>Halobacteriales</taxon>
        <taxon>Halobacteriaceae</taxon>
    </lineage>
</organism>
<reference evidence="1 2" key="1">
    <citation type="submission" date="2013-09" db="EMBL/GenBank/DDBJ databases">
        <title>Whole genome sequencing of Halarchaeum acidiphilum strain MH1-52-1.</title>
        <authorList>
            <person name="Shimane Y."/>
            <person name="Minegishi H."/>
            <person name="Nishi S."/>
            <person name="Echigo A."/>
            <person name="Shuto A."/>
            <person name="Konishi M."/>
            <person name="Ito T."/>
            <person name="Ohkuma M."/>
            <person name="Ohta Y."/>
            <person name="Nagano Y."/>
            <person name="Tsubouchi T."/>
            <person name="Mori K."/>
            <person name="Usui K."/>
            <person name="Kamekura M."/>
            <person name="Usami R."/>
            <person name="Takaki Y."/>
            <person name="Hatada Y."/>
        </authorList>
    </citation>
    <scope>NUCLEOTIDE SEQUENCE [LARGE SCALE GENOMIC DNA]</scope>
    <source>
        <strain evidence="1 2">JCM 16109</strain>
    </source>
</reference>
<sequence length="38" mass="3953">MVAPSIRTPSGSRRAIVERTGAPALVASLAPRHSPVGW</sequence>
<evidence type="ECO:0000313" key="2">
    <source>
        <dbReference type="Proteomes" id="UP000016986"/>
    </source>
</evidence>
<dbReference type="EMBL" id="BATA01000003">
    <property type="protein sequence ID" value="GAD51448.1"/>
    <property type="molecule type" value="Genomic_DNA"/>
</dbReference>
<dbReference type="AlphaFoldDB" id="U3A9L0"/>